<organism evidence="6 7">
    <name type="scientific">Diacronema lutheri</name>
    <name type="common">Unicellular marine alga</name>
    <name type="synonym">Monochrysis lutheri</name>
    <dbReference type="NCBI Taxonomy" id="2081491"/>
    <lineage>
        <taxon>Eukaryota</taxon>
        <taxon>Haptista</taxon>
        <taxon>Haptophyta</taxon>
        <taxon>Pavlovophyceae</taxon>
        <taxon>Pavlovales</taxon>
        <taxon>Pavlovaceae</taxon>
        <taxon>Diacronema</taxon>
    </lineage>
</organism>
<evidence type="ECO:0000259" key="5">
    <source>
        <dbReference type="Pfam" id="PF01370"/>
    </source>
</evidence>
<dbReference type="EMBL" id="JAGTXO010000024">
    <property type="protein sequence ID" value="KAG8461717.1"/>
    <property type="molecule type" value="Genomic_DNA"/>
</dbReference>
<name>A0A8J5XIF4_DIALT</name>
<evidence type="ECO:0000256" key="3">
    <source>
        <dbReference type="SAM" id="MobiDB-lite"/>
    </source>
</evidence>
<feature type="compositionally biased region" description="Basic and acidic residues" evidence="3">
    <location>
        <begin position="321"/>
        <end position="336"/>
    </location>
</feature>
<keyword evidence="7" id="KW-1185">Reference proteome</keyword>
<dbReference type="OrthoDB" id="5824at2759"/>
<accession>A0A8J5XIF4</accession>
<feature type="chain" id="PRO_5035209327" description="NAD-dependent epimerase/dehydratase domain-containing protein" evidence="4">
    <location>
        <begin position="29"/>
        <end position="383"/>
    </location>
</feature>
<dbReference type="Proteomes" id="UP000751190">
    <property type="component" value="Unassembled WGS sequence"/>
</dbReference>
<dbReference type="Gene3D" id="3.40.50.720">
    <property type="entry name" value="NAD(P)-binding Rossmann-like Domain"/>
    <property type="match status" value="1"/>
</dbReference>
<keyword evidence="2" id="KW-0520">NAD</keyword>
<dbReference type="SUPFAM" id="SSF51735">
    <property type="entry name" value="NAD(P)-binding Rossmann-fold domains"/>
    <property type="match status" value="1"/>
</dbReference>
<dbReference type="Pfam" id="PF01370">
    <property type="entry name" value="Epimerase"/>
    <property type="match status" value="1"/>
</dbReference>
<comment type="similarity">
    <text evidence="1">Belongs to the NAD(P)-dependent epimerase/dehydratase family.</text>
</comment>
<evidence type="ECO:0000256" key="1">
    <source>
        <dbReference type="ARBA" id="ARBA00007637"/>
    </source>
</evidence>
<evidence type="ECO:0000313" key="6">
    <source>
        <dbReference type="EMBL" id="KAG8461717.1"/>
    </source>
</evidence>
<proteinExistence type="inferred from homology"/>
<protein>
    <recommendedName>
        <fullName evidence="5">NAD-dependent epimerase/dehydratase domain-containing protein</fullName>
    </recommendedName>
</protein>
<evidence type="ECO:0000313" key="7">
    <source>
        <dbReference type="Proteomes" id="UP000751190"/>
    </source>
</evidence>
<sequence>MATRSERSTTRVELALLALLQAPRGCASTASVPLCVPPPRVLVFGLGFTGCAIARELEEKHGCKVVGTRRRGGDGAGAWRGAAVEFAGEGSLSAEACDALARATHVISTIPPTDAGADPVLQLAGGLLRARIDAGELRWLGYLSSTSVYGDHQGAWVDEASATRAPPSSSAHARLAVETEWRSLAHGAGSRGDGRRGAAAARVAVFRLAGIYGPGRSALDTAARARAEAGGDVTGTSYAAGDGTPVSRVHVDDIAGAVGAALVASVGGTFNVADHRPAPRADVFAFCEGLLQAAQPAPASASAQRPGTRAPGGAAGAPRALSERSRRRGSESKRVCGDKLRREVGYAFVHPDYMSGLTAIHAAVTVSAAGADRDLPRPAGPAL</sequence>
<feature type="signal peptide" evidence="4">
    <location>
        <begin position="1"/>
        <end position="28"/>
    </location>
</feature>
<feature type="domain" description="NAD-dependent epimerase/dehydratase" evidence="5">
    <location>
        <begin position="42"/>
        <end position="273"/>
    </location>
</feature>
<comment type="caution">
    <text evidence="6">The sequence shown here is derived from an EMBL/GenBank/DDBJ whole genome shotgun (WGS) entry which is preliminary data.</text>
</comment>
<reference evidence="6" key="1">
    <citation type="submission" date="2021-05" db="EMBL/GenBank/DDBJ databases">
        <title>The genome of the haptophyte Pavlova lutheri (Diacronema luteri, Pavlovales) - a model for lipid biosynthesis in eukaryotic algae.</title>
        <authorList>
            <person name="Hulatt C.J."/>
            <person name="Posewitz M.C."/>
        </authorList>
    </citation>
    <scope>NUCLEOTIDE SEQUENCE</scope>
    <source>
        <strain evidence="6">NIVA-4/92</strain>
    </source>
</reference>
<evidence type="ECO:0000256" key="2">
    <source>
        <dbReference type="ARBA" id="ARBA00023027"/>
    </source>
</evidence>
<dbReference type="InterPro" id="IPR036291">
    <property type="entry name" value="NAD(P)-bd_dom_sf"/>
</dbReference>
<dbReference type="AlphaFoldDB" id="A0A8J5XIF4"/>
<keyword evidence="4" id="KW-0732">Signal</keyword>
<dbReference type="OMA" id="FRCGGIY"/>
<evidence type="ECO:0000256" key="4">
    <source>
        <dbReference type="SAM" id="SignalP"/>
    </source>
</evidence>
<dbReference type="PANTHER" id="PTHR43574">
    <property type="entry name" value="EPIMERASE-RELATED"/>
    <property type="match status" value="1"/>
</dbReference>
<dbReference type="InterPro" id="IPR001509">
    <property type="entry name" value="Epimerase_deHydtase"/>
</dbReference>
<gene>
    <name evidence="6" type="ORF">KFE25_001335</name>
</gene>
<feature type="region of interest" description="Disordered" evidence="3">
    <location>
        <begin position="297"/>
        <end position="336"/>
    </location>
</feature>
<feature type="compositionally biased region" description="Low complexity" evidence="3">
    <location>
        <begin position="297"/>
        <end position="320"/>
    </location>
</feature>